<comment type="caution">
    <text evidence="1">The sequence shown here is derived from an EMBL/GenBank/DDBJ whole genome shotgun (WGS) entry which is preliminary data.</text>
</comment>
<keyword evidence="2" id="KW-1185">Reference proteome</keyword>
<dbReference type="EMBL" id="JBHSKI010000007">
    <property type="protein sequence ID" value="MFC5172543.1"/>
    <property type="molecule type" value="Genomic_DNA"/>
</dbReference>
<dbReference type="RefSeq" id="WP_042836153.1">
    <property type="nucleotide sequence ID" value="NZ_JBFADZ010000001.1"/>
</dbReference>
<evidence type="ECO:0000313" key="1">
    <source>
        <dbReference type="EMBL" id="MFC5172543.1"/>
    </source>
</evidence>
<sequence>MARTKRQTDRQAEYVCPACKQPVATTLTRHKTLGIFVPHWGPGPCHNPECHSCEAESGASSGAARDAHVGR</sequence>
<organism evidence="1 2">
    <name type="scientific">Streptomyces mutomycini</name>
    <dbReference type="NCBI Taxonomy" id="284036"/>
    <lineage>
        <taxon>Bacteria</taxon>
        <taxon>Bacillati</taxon>
        <taxon>Actinomycetota</taxon>
        <taxon>Actinomycetes</taxon>
        <taxon>Kitasatosporales</taxon>
        <taxon>Streptomycetaceae</taxon>
        <taxon>Streptomyces</taxon>
    </lineage>
</organism>
<proteinExistence type="predicted"/>
<accession>A0ABW0B652</accession>
<name>A0ABW0B652_9ACTN</name>
<protein>
    <submittedName>
        <fullName evidence="1">Uncharacterized protein</fullName>
    </submittedName>
</protein>
<evidence type="ECO:0000313" key="2">
    <source>
        <dbReference type="Proteomes" id="UP001596208"/>
    </source>
</evidence>
<reference evidence="2" key="1">
    <citation type="journal article" date="2019" name="Int. J. Syst. Evol. Microbiol.">
        <title>The Global Catalogue of Microorganisms (GCM) 10K type strain sequencing project: providing services to taxonomists for standard genome sequencing and annotation.</title>
        <authorList>
            <consortium name="The Broad Institute Genomics Platform"/>
            <consortium name="The Broad Institute Genome Sequencing Center for Infectious Disease"/>
            <person name="Wu L."/>
            <person name="Ma J."/>
        </authorList>
    </citation>
    <scope>NUCLEOTIDE SEQUENCE [LARGE SCALE GENOMIC DNA]</scope>
    <source>
        <strain evidence="2">CGMCC 4.1721</strain>
    </source>
</reference>
<gene>
    <name evidence="1" type="ORF">ACFPRK_18365</name>
</gene>
<dbReference type="Proteomes" id="UP001596208">
    <property type="component" value="Unassembled WGS sequence"/>
</dbReference>